<protein>
    <recommendedName>
        <fullName evidence="5">Nuclear shuttle protein</fullName>
    </recommendedName>
    <alternativeName>
        <fullName evidence="17">Protein BR1</fullName>
    </alternativeName>
    <alternativeName>
        <fullName evidence="18">Protein BV1</fullName>
    </alternativeName>
</protein>
<dbReference type="EMBL" id="KT878825">
    <property type="protein sequence ID" value="AMP46445.1"/>
    <property type="molecule type" value="Genomic_DNA"/>
</dbReference>
<organism evidence="19">
    <name type="scientific">Deinbollia mosaic virus</name>
    <dbReference type="NCBI Taxonomy" id="1812308"/>
    <lineage>
        <taxon>Viruses</taxon>
        <taxon>Monodnaviria</taxon>
        <taxon>Shotokuvirae</taxon>
        <taxon>Cressdnaviricota</taxon>
        <taxon>Repensiviricetes</taxon>
        <taxon>Geplafuvirales</taxon>
        <taxon>Geminiviridae</taxon>
        <taxon>Begomovirus</taxon>
        <taxon>Begomovirus deinbolliae</taxon>
    </lineage>
</organism>
<gene>
    <name evidence="19" type="primary">BV1</name>
</gene>
<keyword evidence="11" id="KW-0916">Viral movement protein</keyword>
<evidence type="ECO:0000256" key="4">
    <source>
        <dbReference type="ARBA" id="ARBA00005789"/>
    </source>
</evidence>
<comment type="similarity">
    <text evidence="4">Belongs to the begomovirus nuclear shuttle protein family.</text>
</comment>
<dbReference type="GO" id="GO:0046740">
    <property type="term" value="P:transport of virus in host, cell to cell"/>
    <property type="evidence" value="ECO:0007669"/>
    <property type="project" value="UniProtKB-KW"/>
</dbReference>
<sequence length="254" mass="29052">MYSVKRRSYRNNYGARSVRRVNNRLPNRQFAKASASRRLSYDVPKPIYARRSIEDVHNGANFNLANQTDHTSYVNFPCLGIEGNGGRSFDHIKLFDIKISGTINACLGTGDHPMGTSSSFTGIFLITLVLDKKPFVPEGVNTLPTYKELFGDYECVYASPRLKDNVRHRYRMLTYRKLYISTQENVIQKPFNFRKKISTAKWPVWASFKDADMSSSLGNYKNITKNAVLVNCVWVSLCNSKCEVYSQYVMNYVG</sequence>
<evidence type="ECO:0000256" key="16">
    <source>
        <dbReference type="ARBA" id="ARBA00026026"/>
    </source>
</evidence>
<evidence type="ECO:0000256" key="9">
    <source>
        <dbReference type="ARBA" id="ARBA00022581"/>
    </source>
</evidence>
<dbReference type="PRINTS" id="PR00225">
    <property type="entry name" value="GEMCOATBR1"/>
</dbReference>
<comment type="subunit">
    <text evidence="16">Binds to single-stranded and double-stranded viral DNA. Interacts with the host nuclear shuttle interacting (NSI) protein. This interaction may allow NSP to recruit NSI monomers to the viral genome and thus regulate nuclear export of viral genome by NSP.</text>
</comment>
<evidence type="ECO:0000256" key="17">
    <source>
        <dbReference type="ARBA" id="ARBA00029578"/>
    </source>
</evidence>
<keyword evidence="12" id="KW-0238">DNA-binding</keyword>
<dbReference type="GO" id="GO:0030430">
    <property type="term" value="C:host cell cytoplasm"/>
    <property type="evidence" value="ECO:0007669"/>
    <property type="project" value="UniProtKB-SubCell"/>
</dbReference>
<evidence type="ECO:0000256" key="5">
    <source>
        <dbReference type="ARBA" id="ARBA00014908"/>
    </source>
</evidence>
<dbReference type="Pfam" id="PF00844">
    <property type="entry name" value="Gemini_coat"/>
    <property type="match status" value="1"/>
</dbReference>
<keyword evidence="8" id="KW-1048">Host nucleus</keyword>
<evidence type="ECO:0000256" key="8">
    <source>
        <dbReference type="ARBA" id="ARBA00022562"/>
    </source>
</evidence>
<reference evidence="19" key="1">
    <citation type="journal article" date="2017" name="Arch. Virol.">
        <title>Deinbollia mosaic virus: a novel begomovirus infecting the sapindaceous weed Deinbollia borbonica in Kenya and Tanzania.</title>
        <authorList>
            <person name="Kyallo M."/>
            <person name="Sseruwagi P."/>
            <person name="Skilton R.A."/>
            <person name="Ochwo-Ssemakula M."/>
            <person name="Wasswa P."/>
            <person name="Ndunguru J."/>
        </authorList>
    </citation>
    <scope>NUCLEOTIDE SEQUENCE</scope>
    <source>
        <strain evidence="20">DB_T2B</strain>
        <strain evidence="19">DB_T3B</strain>
    </source>
</reference>
<dbReference type="GO" id="GO:0019028">
    <property type="term" value="C:viral capsid"/>
    <property type="evidence" value="ECO:0007669"/>
    <property type="project" value="InterPro"/>
</dbReference>
<evidence type="ECO:0000256" key="10">
    <source>
        <dbReference type="ARBA" id="ARBA00022870"/>
    </source>
</evidence>
<accession>A0A142C6J4</accession>
<keyword evidence="9" id="KW-0945">Host-virus interaction</keyword>
<dbReference type="InterPro" id="IPR001530">
    <property type="entry name" value="Gemini_BR1"/>
</dbReference>
<comment type="subcellular location">
    <subcellularLocation>
        <location evidence="3">Host cell membrane</location>
        <topology evidence="3">Peripheral membrane protein</topology>
        <orientation evidence="3">Cytoplasmic side</orientation>
    </subcellularLocation>
    <subcellularLocation>
        <location evidence="2">Host cytoplasm</location>
    </subcellularLocation>
    <subcellularLocation>
        <location evidence="1">Host nucleus</location>
    </subcellularLocation>
</comment>
<dbReference type="GO" id="GO:0003697">
    <property type="term" value="F:single-stranded DNA binding"/>
    <property type="evidence" value="ECO:0007669"/>
    <property type="project" value="InterPro"/>
</dbReference>
<evidence type="ECO:0000256" key="13">
    <source>
        <dbReference type="ARBA" id="ARBA00023136"/>
    </source>
</evidence>
<comment type="function">
    <text evidence="15">Binds to the genomic viral ssDNA, shuttles it into and out of the cell nucleus. Begomoviruses use 2 proteins to transport their DNA from cell to cell. The nuclear shuttle protein (NSP) shuttles it between nucleus and cytoplasm and the movement protein (MP) probably transports the DNA-NSP complex to the cell periphery and facilitates movement across the cell wall.</text>
</comment>
<evidence type="ECO:0000256" key="11">
    <source>
        <dbReference type="ARBA" id="ARBA00023031"/>
    </source>
</evidence>
<dbReference type="InterPro" id="IPR000263">
    <property type="entry name" value="GV_A/BR1_coat"/>
</dbReference>
<evidence type="ECO:0000256" key="15">
    <source>
        <dbReference type="ARBA" id="ARBA00025176"/>
    </source>
</evidence>
<evidence type="ECO:0000256" key="18">
    <source>
        <dbReference type="ARBA" id="ARBA00029763"/>
    </source>
</evidence>
<evidence type="ECO:0000313" key="20">
    <source>
        <dbReference type="EMBL" id="AMP46453.1"/>
    </source>
</evidence>
<proteinExistence type="inferred from homology"/>
<name>A0A142C6J4_9GEMI</name>
<evidence type="ECO:0000313" key="19">
    <source>
        <dbReference type="EMBL" id="AMP46445.1"/>
    </source>
</evidence>
<keyword evidence="7" id="KW-1032">Host cell membrane</keyword>
<evidence type="ECO:0000256" key="14">
    <source>
        <dbReference type="ARBA" id="ARBA00023200"/>
    </source>
</evidence>
<evidence type="ECO:0000256" key="2">
    <source>
        <dbReference type="ARBA" id="ARBA00004192"/>
    </source>
</evidence>
<dbReference type="EMBL" id="KT878827">
    <property type="protein sequence ID" value="AMP46453.1"/>
    <property type="molecule type" value="Genomic_DNA"/>
</dbReference>
<dbReference type="GO" id="GO:0043657">
    <property type="term" value="C:host cell"/>
    <property type="evidence" value="ECO:0007669"/>
    <property type="project" value="InterPro"/>
</dbReference>
<keyword evidence="6" id="KW-0813">Transport</keyword>
<evidence type="ECO:0000256" key="3">
    <source>
        <dbReference type="ARBA" id="ARBA00004501"/>
    </source>
</evidence>
<evidence type="ECO:0000256" key="6">
    <source>
        <dbReference type="ARBA" id="ARBA00022448"/>
    </source>
</evidence>
<dbReference type="GO" id="GO:0051027">
    <property type="term" value="P:DNA transport"/>
    <property type="evidence" value="ECO:0007669"/>
    <property type="project" value="InterPro"/>
</dbReference>
<keyword evidence="14" id="KW-1035">Host cytoplasm</keyword>
<keyword evidence="13" id="KW-0472">Membrane</keyword>
<evidence type="ECO:0000256" key="7">
    <source>
        <dbReference type="ARBA" id="ARBA00022511"/>
    </source>
</evidence>
<keyword evidence="10" id="KW-1043">Host membrane</keyword>
<evidence type="ECO:0000256" key="12">
    <source>
        <dbReference type="ARBA" id="ARBA00023125"/>
    </source>
</evidence>
<dbReference type="GO" id="GO:0042025">
    <property type="term" value="C:host cell nucleus"/>
    <property type="evidence" value="ECO:0007669"/>
    <property type="project" value="UniProtKB-SubCell"/>
</dbReference>
<dbReference type="GO" id="GO:0005198">
    <property type="term" value="F:structural molecule activity"/>
    <property type="evidence" value="ECO:0007669"/>
    <property type="project" value="InterPro"/>
</dbReference>
<dbReference type="GO" id="GO:0020002">
    <property type="term" value="C:host cell plasma membrane"/>
    <property type="evidence" value="ECO:0007669"/>
    <property type="project" value="UniProtKB-SubCell"/>
</dbReference>
<evidence type="ECO:0000256" key="1">
    <source>
        <dbReference type="ARBA" id="ARBA00004147"/>
    </source>
</evidence>